<sequence>MPFTPTVELLETNYSQSAFYGPSFQWLKTLGKYGGEEKPVPSSVTTTGNILKLSFANTGDYKGDLTITIDTKTDFDPNESLYVAIGLGVACTLIIVFVVVCVVVKRRRRINMSRRGEPILITSAAY</sequence>
<keyword evidence="1" id="KW-0812">Transmembrane</keyword>
<dbReference type="AlphaFoldDB" id="A0A7J7KFX1"/>
<evidence type="ECO:0000313" key="2">
    <source>
        <dbReference type="EMBL" id="KAF6037103.1"/>
    </source>
</evidence>
<name>A0A7J7KFX1_BUGNE</name>
<feature type="transmembrane region" description="Helical" evidence="1">
    <location>
        <begin position="81"/>
        <end position="104"/>
    </location>
</feature>
<reference evidence="2" key="1">
    <citation type="submission" date="2020-06" db="EMBL/GenBank/DDBJ databases">
        <title>Draft genome of Bugula neritina, a colonial animal packing powerful symbionts and potential medicines.</title>
        <authorList>
            <person name="Rayko M."/>
        </authorList>
    </citation>
    <scope>NUCLEOTIDE SEQUENCE [LARGE SCALE GENOMIC DNA]</scope>
    <source>
        <strain evidence="2">Kwan_BN1</strain>
    </source>
</reference>
<accession>A0A7J7KFX1</accession>
<keyword evidence="3" id="KW-1185">Reference proteome</keyword>
<comment type="caution">
    <text evidence="2">The sequence shown here is derived from an EMBL/GenBank/DDBJ whole genome shotgun (WGS) entry which is preliminary data.</text>
</comment>
<protein>
    <submittedName>
        <fullName evidence="2">Uncharacterized protein</fullName>
    </submittedName>
</protein>
<proteinExistence type="predicted"/>
<organism evidence="2 3">
    <name type="scientific">Bugula neritina</name>
    <name type="common">Brown bryozoan</name>
    <name type="synonym">Sertularia neritina</name>
    <dbReference type="NCBI Taxonomy" id="10212"/>
    <lineage>
        <taxon>Eukaryota</taxon>
        <taxon>Metazoa</taxon>
        <taxon>Spiralia</taxon>
        <taxon>Lophotrochozoa</taxon>
        <taxon>Bryozoa</taxon>
        <taxon>Gymnolaemata</taxon>
        <taxon>Cheilostomatida</taxon>
        <taxon>Flustrina</taxon>
        <taxon>Buguloidea</taxon>
        <taxon>Bugulidae</taxon>
        <taxon>Bugula</taxon>
    </lineage>
</organism>
<keyword evidence="1" id="KW-1133">Transmembrane helix</keyword>
<gene>
    <name evidence="2" type="ORF">EB796_004589</name>
</gene>
<dbReference type="EMBL" id="VXIV02000624">
    <property type="protein sequence ID" value="KAF6037103.1"/>
    <property type="molecule type" value="Genomic_DNA"/>
</dbReference>
<dbReference type="Proteomes" id="UP000593567">
    <property type="component" value="Unassembled WGS sequence"/>
</dbReference>
<evidence type="ECO:0000313" key="3">
    <source>
        <dbReference type="Proteomes" id="UP000593567"/>
    </source>
</evidence>
<keyword evidence="1" id="KW-0472">Membrane</keyword>
<evidence type="ECO:0000256" key="1">
    <source>
        <dbReference type="SAM" id="Phobius"/>
    </source>
</evidence>